<protein>
    <recommendedName>
        <fullName evidence="3">NodB homology domain-containing protein</fullName>
    </recommendedName>
</protein>
<dbReference type="CDD" id="cd10918">
    <property type="entry name" value="CE4_NodB_like_5s_6s"/>
    <property type="match status" value="1"/>
</dbReference>
<dbReference type="AlphaFoldDB" id="A0A1F5ECM4"/>
<dbReference type="STRING" id="1797471.A3A71_03385"/>
<gene>
    <name evidence="4" type="ORF">A3A71_03385</name>
</gene>
<keyword evidence="2" id="KW-0732">Signal</keyword>
<proteinExistence type="predicted"/>
<dbReference type="InterPro" id="IPR051398">
    <property type="entry name" value="Polysacch_Deacetylase"/>
</dbReference>
<feature type="domain" description="NodB homology" evidence="3">
    <location>
        <begin position="123"/>
        <end position="288"/>
    </location>
</feature>
<dbReference type="InterPro" id="IPR002509">
    <property type="entry name" value="NODB_dom"/>
</dbReference>
<sequence>MGRILFGLFVFCLVGTAVFMWVKIGFSLERAPTPSEVPADVVGSQPSQSTTQIPLTNTSSASFRVPILMYHYIRDYADRTDDPLGVQLSVAPDILSSQLDALVAEGYHTISLSELAEGKYGEKSVILTFDDGYTDAYKKALPILLDHKMTATFFVVGDFVGRKGYMTRDQITKLREAGMEIGGHTMSHVNLANQTRENAYTQISNSLVDTEYVFSYPSGQYKAETVDLVFGLGVRAAVTTNFGVATEQSSLFELPRIRVKNFTDVMQRINEEIAIADGALDPSQRSKD</sequence>
<dbReference type="Pfam" id="PF01522">
    <property type="entry name" value="Polysacc_deac_1"/>
    <property type="match status" value="1"/>
</dbReference>
<comment type="subcellular location">
    <subcellularLocation>
        <location evidence="1">Secreted</location>
    </subcellularLocation>
</comment>
<dbReference type="InterPro" id="IPR011330">
    <property type="entry name" value="Glyco_hydro/deAcase_b/a-brl"/>
</dbReference>
<dbReference type="PANTHER" id="PTHR34216">
    <property type="match status" value="1"/>
</dbReference>
<reference evidence="4 5" key="1">
    <citation type="journal article" date="2016" name="Nat. Commun.">
        <title>Thousands of microbial genomes shed light on interconnected biogeochemical processes in an aquifer system.</title>
        <authorList>
            <person name="Anantharaman K."/>
            <person name="Brown C.T."/>
            <person name="Hug L.A."/>
            <person name="Sharon I."/>
            <person name="Castelle C.J."/>
            <person name="Probst A.J."/>
            <person name="Thomas B.C."/>
            <person name="Singh A."/>
            <person name="Wilkins M.J."/>
            <person name="Karaoz U."/>
            <person name="Brodie E.L."/>
            <person name="Williams K.H."/>
            <person name="Hubbard S.S."/>
            <person name="Banfield J.F."/>
        </authorList>
    </citation>
    <scope>NUCLEOTIDE SEQUENCE [LARGE SCALE GENOMIC DNA]</scope>
</reference>
<name>A0A1F5ECM4_9BACT</name>
<evidence type="ECO:0000256" key="1">
    <source>
        <dbReference type="ARBA" id="ARBA00004613"/>
    </source>
</evidence>
<dbReference type="GO" id="GO:0005576">
    <property type="term" value="C:extracellular region"/>
    <property type="evidence" value="ECO:0007669"/>
    <property type="project" value="UniProtKB-SubCell"/>
</dbReference>
<dbReference type="SUPFAM" id="SSF88713">
    <property type="entry name" value="Glycoside hydrolase/deacetylase"/>
    <property type="match status" value="1"/>
</dbReference>
<evidence type="ECO:0000259" key="3">
    <source>
        <dbReference type="PROSITE" id="PS51677"/>
    </source>
</evidence>
<dbReference type="EMBL" id="MEZX01000001">
    <property type="protein sequence ID" value="OGD65101.1"/>
    <property type="molecule type" value="Genomic_DNA"/>
</dbReference>
<dbReference type="PANTHER" id="PTHR34216:SF3">
    <property type="entry name" value="POLY-BETA-1,6-N-ACETYL-D-GLUCOSAMINE N-DEACETYLASE"/>
    <property type="match status" value="1"/>
</dbReference>
<dbReference type="Gene3D" id="3.20.20.370">
    <property type="entry name" value="Glycoside hydrolase/deacetylase"/>
    <property type="match status" value="1"/>
</dbReference>
<accession>A0A1F5ECM4</accession>
<evidence type="ECO:0000313" key="4">
    <source>
        <dbReference type="EMBL" id="OGD65101.1"/>
    </source>
</evidence>
<dbReference type="GO" id="GO:0005975">
    <property type="term" value="P:carbohydrate metabolic process"/>
    <property type="evidence" value="ECO:0007669"/>
    <property type="project" value="InterPro"/>
</dbReference>
<comment type="caution">
    <text evidence="4">The sequence shown here is derived from an EMBL/GenBank/DDBJ whole genome shotgun (WGS) entry which is preliminary data.</text>
</comment>
<dbReference type="Proteomes" id="UP000177481">
    <property type="component" value="Unassembled WGS sequence"/>
</dbReference>
<dbReference type="PROSITE" id="PS51677">
    <property type="entry name" value="NODB"/>
    <property type="match status" value="1"/>
</dbReference>
<evidence type="ECO:0000256" key="2">
    <source>
        <dbReference type="ARBA" id="ARBA00022729"/>
    </source>
</evidence>
<organism evidence="4 5">
    <name type="scientific">Candidatus Berkelbacteria bacterium RIFCSPLOWO2_01_FULL_50_28</name>
    <dbReference type="NCBI Taxonomy" id="1797471"/>
    <lineage>
        <taxon>Bacteria</taxon>
        <taxon>Candidatus Berkelbacteria</taxon>
    </lineage>
</organism>
<dbReference type="GO" id="GO:0016810">
    <property type="term" value="F:hydrolase activity, acting on carbon-nitrogen (but not peptide) bonds"/>
    <property type="evidence" value="ECO:0007669"/>
    <property type="project" value="InterPro"/>
</dbReference>
<evidence type="ECO:0000313" key="5">
    <source>
        <dbReference type="Proteomes" id="UP000177481"/>
    </source>
</evidence>